<dbReference type="GO" id="GO:0005886">
    <property type="term" value="C:plasma membrane"/>
    <property type="evidence" value="ECO:0007669"/>
    <property type="project" value="UniProtKB-SubCell"/>
</dbReference>
<evidence type="ECO:0000256" key="6">
    <source>
        <dbReference type="SAM" id="Phobius"/>
    </source>
</evidence>
<accession>A0A6M4GWX1</accession>
<keyword evidence="5 6" id="KW-0472">Membrane</keyword>
<keyword evidence="4 6" id="KW-1133">Transmembrane helix</keyword>
<evidence type="ECO:0000256" key="5">
    <source>
        <dbReference type="ARBA" id="ARBA00023136"/>
    </source>
</evidence>
<reference evidence="9 10" key="1">
    <citation type="submission" date="2020-04" db="EMBL/GenBank/DDBJ databases">
        <title>Usitatibacter rugosus gen. nov., sp. nov. and Usitatibacter palustris sp. nov., novel members of Usitatibacteraceae fam. nov. within the order Nitrosomonadales isolated from soil.</title>
        <authorList>
            <person name="Huber K.J."/>
            <person name="Neumann-Schaal M."/>
            <person name="Geppert A."/>
            <person name="Luckner M."/>
            <person name="Wanner G."/>
            <person name="Overmann J."/>
        </authorList>
    </citation>
    <scope>NUCLEOTIDE SEQUENCE [LARGE SCALE GENOMIC DNA]</scope>
    <source>
        <strain evidence="9 10">0125_3</strain>
    </source>
</reference>
<evidence type="ECO:0000256" key="3">
    <source>
        <dbReference type="ARBA" id="ARBA00022692"/>
    </source>
</evidence>
<dbReference type="EMBL" id="CP053069">
    <property type="protein sequence ID" value="QJR11769.1"/>
    <property type="molecule type" value="Genomic_DNA"/>
</dbReference>
<feature type="chain" id="PRO_5026747577" description="Membrane transport protein MMPL domain-containing protein" evidence="7">
    <location>
        <begin position="19"/>
        <end position="768"/>
    </location>
</feature>
<dbReference type="InterPro" id="IPR050545">
    <property type="entry name" value="Mycobact_MmpL"/>
</dbReference>
<gene>
    <name evidence="9" type="ORF">DSM104443_02852</name>
</gene>
<feature type="domain" description="Membrane transport protein MMPL" evidence="8">
    <location>
        <begin position="194"/>
        <end position="296"/>
    </location>
</feature>
<feature type="transmembrane region" description="Helical" evidence="6">
    <location>
        <begin position="735"/>
        <end position="755"/>
    </location>
</feature>
<dbReference type="Pfam" id="PF03176">
    <property type="entry name" value="MMPL"/>
    <property type="match status" value="1"/>
</dbReference>
<keyword evidence="3 6" id="KW-0812">Transmembrane</keyword>
<dbReference type="Gene3D" id="1.20.1640.10">
    <property type="entry name" value="Multidrug efflux transporter AcrB transmembrane domain"/>
    <property type="match status" value="2"/>
</dbReference>
<evidence type="ECO:0000256" key="2">
    <source>
        <dbReference type="ARBA" id="ARBA00022475"/>
    </source>
</evidence>
<feature type="transmembrane region" description="Helical" evidence="6">
    <location>
        <begin position="710"/>
        <end position="729"/>
    </location>
</feature>
<dbReference type="RefSeq" id="WP_171093376.1">
    <property type="nucleotide sequence ID" value="NZ_CP053069.1"/>
</dbReference>
<dbReference type="Proteomes" id="UP000501534">
    <property type="component" value="Chromosome"/>
</dbReference>
<feature type="transmembrane region" description="Helical" evidence="6">
    <location>
        <begin position="674"/>
        <end position="698"/>
    </location>
</feature>
<feature type="transmembrane region" description="Helical" evidence="6">
    <location>
        <begin position="239"/>
        <end position="258"/>
    </location>
</feature>
<evidence type="ECO:0000313" key="9">
    <source>
        <dbReference type="EMBL" id="QJR11769.1"/>
    </source>
</evidence>
<proteinExistence type="predicted"/>
<dbReference type="AlphaFoldDB" id="A0A6M4GWX1"/>
<keyword evidence="2" id="KW-1003">Cell membrane</keyword>
<feature type="transmembrane region" description="Helical" evidence="6">
    <location>
        <begin position="626"/>
        <end position="645"/>
    </location>
</feature>
<dbReference type="PANTHER" id="PTHR33406">
    <property type="entry name" value="MEMBRANE PROTEIN MJ1562-RELATED"/>
    <property type="match status" value="1"/>
</dbReference>
<organism evidence="9 10">
    <name type="scientific">Usitatibacter rugosus</name>
    <dbReference type="NCBI Taxonomy" id="2732067"/>
    <lineage>
        <taxon>Bacteria</taxon>
        <taxon>Pseudomonadati</taxon>
        <taxon>Pseudomonadota</taxon>
        <taxon>Betaproteobacteria</taxon>
        <taxon>Nitrosomonadales</taxon>
        <taxon>Usitatibacteraceae</taxon>
        <taxon>Usitatibacter</taxon>
    </lineage>
</organism>
<feature type="transmembrane region" description="Helical" evidence="6">
    <location>
        <begin position="351"/>
        <end position="373"/>
    </location>
</feature>
<feature type="transmembrane region" description="Helical" evidence="6">
    <location>
        <begin position="325"/>
        <end position="345"/>
    </location>
</feature>
<feature type="signal peptide" evidence="7">
    <location>
        <begin position="1"/>
        <end position="18"/>
    </location>
</feature>
<dbReference type="InterPro" id="IPR004869">
    <property type="entry name" value="MMPL_dom"/>
</dbReference>
<keyword evidence="7" id="KW-0732">Signal</keyword>
<evidence type="ECO:0000313" key="10">
    <source>
        <dbReference type="Proteomes" id="UP000501534"/>
    </source>
</evidence>
<sequence length="768" mass="79904">MRLAIVAALFALLAFALAKTVHVQSDFTAFLPATTTAEQRLLVAQLRDGLVSRTMLIALQGDVDVHLANASRKLATVLASSPEFTFVSNGGTLASPGLVELLMARRYALSPQVKPEAFTAAALHETLEKRLDDFSSPLGGATRALLPRDPTGELAALTRLLVPASQPALLHGVWFDTKGRRALLVAQTRAPGYDSVAQAAAVARVEEAVRPLGLKGRPALITGPGAFAAQSHQVIERDAQWLGGISVVAVLALLAYVYRSPRAVLLVATPVALGIAAGVLAVQAGFGSVHAITLGFGATLVGEAVDYPNYVLVQSSGDPGALQRISRTLALGVLTTVASALALAFSGFQGLAQLGVLTMVGIVVAGAAARWLVPWMAAGHTPVVHALPLPRIRFSATRRTRLLAGVATLAAIAGLAATHPAWWERDLANLSPISQDMRARDAQLRAEMGAPDVGLLAATSGATEAEALARAESLLPVLDREKSNGALRGYDSPATLLPSTATQDARRAALPEPAALAANLATALRGLPFRPDAFTPFLDDVRAAKTRAPVTRADYAGTPLAAKLEALVVQADGQWLALTTLAGVRDARAFESTLAKATNGTTRLVDLKAISTGMVDNYLRESLRQVAIGAALIALLLVVGLRSFVRAGRVMAPCLAALVLAAAVLVALGTRISVFHLVALLLVLGIGLNYALFLENAGTNDEQRERTRQALALCVATTVITFGVLAFSTTPVLRAIGVTVALGALLSLALAAAWLGAPRISTARTVAP</sequence>
<feature type="transmembrane region" description="Helical" evidence="6">
    <location>
        <begin position="292"/>
        <end position="313"/>
    </location>
</feature>
<evidence type="ECO:0000256" key="1">
    <source>
        <dbReference type="ARBA" id="ARBA00004651"/>
    </source>
</evidence>
<evidence type="ECO:0000256" key="4">
    <source>
        <dbReference type="ARBA" id="ARBA00022989"/>
    </source>
</evidence>
<feature type="transmembrane region" description="Helical" evidence="6">
    <location>
        <begin position="650"/>
        <end position="668"/>
    </location>
</feature>
<keyword evidence="10" id="KW-1185">Reference proteome</keyword>
<dbReference type="SUPFAM" id="SSF82866">
    <property type="entry name" value="Multidrug efflux transporter AcrB transmembrane domain"/>
    <property type="match status" value="2"/>
</dbReference>
<evidence type="ECO:0000256" key="7">
    <source>
        <dbReference type="SAM" id="SignalP"/>
    </source>
</evidence>
<feature type="transmembrane region" description="Helical" evidence="6">
    <location>
        <begin position="402"/>
        <end position="423"/>
    </location>
</feature>
<dbReference type="KEGG" id="uru:DSM104443_02852"/>
<evidence type="ECO:0000259" key="8">
    <source>
        <dbReference type="Pfam" id="PF03176"/>
    </source>
</evidence>
<dbReference type="PANTHER" id="PTHR33406:SF13">
    <property type="entry name" value="MEMBRANE PROTEIN YDFJ"/>
    <property type="match status" value="1"/>
</dbReference>
<comment type="subcellular location">
    <subcellularLocation>
        <location evidence="1">Cell membrane</location>
        <topology evidence="1">Multi-pass membrane protein</topology>
    </subcellularLocation>
</comment>
<feature type="transmembrane region" description="Helical" evidence="6">
    <location>
        <begin position="265"/>
        <end position="286"/>
    </location>
</feature>
<protein>
    <recommendedName>
        <fullName evidence="8">Membrane transport protein MMPL domain-containing protein</fullName>
    </recommendedName>
</protein>
<name>A0A6M4GWX1_9PROT</name>